<keyword evidence="2" id="KW-0812">Transmembrane</keyword>
<comment type="caution">
    <text evidence="3">The sequence shown here is derived from an EMBL/GenBank/DDBJ whole genome shotgun (WGS) entry which is preliminary data.</text>
</comment>
<keyword evidence="4" id="KW-1185">Reference proteome</keyword>
<feature type="compositionally biased region" description="Basic and acidic residues" evidence="1">
    <location>
        <begin position="149"/>
        <end position="161"/>
    </location>
</feature>
<organism evidence="3 4">
    <name type="scientific">Permianibacter aggregans</name>
    <dbReference type="NCBI Taxonomy" id="1510150"/>
    <lineage>
        <taxon>Bacteria</taxon>
        <taxon>Pseudomonadati</taxon>
        <taxon>Pseudomonadota</taxon>
        <taxon>Gammaproteobacteria</taxon>
        <taxon>Pseudomonadales</taxon>
        <taxon>Pseudomonadaceae</taxon>
        <taxon>Permianibacter</taxon>
    </lineage>
</organism>
<dbReference type="EMBL" id="SNYM01000017">
    <property type="protein sequence ID" value="TDQ45826.1"/>
    <property type="molecule type" value="Genomic_DNA"/>
</dbReference>
<sequence>MNATYRIMPQLPWDIIPEEANRFRNLVLGILGLFLLLSFLVSIIDLPEQPRERPVVPERLVKLVIEQKEKPVPPPVKQPEPEKPKEEEKKPEPKPEEKKPEVKEPPKEVKVDKKEKAKEEAQKHIAVFDALADLRTAVEPAAKPGQPLKVDEKAGAGPKPSERALIADKAKAGSGGIVTAKASSAGGTGSGISAPTTSEVTSAIGGLDPNQLRASRDPNDPNAKGNVGRRPDENIQQGFDNAKGSIFALYHRALRSNPGLRGKVIFRLEIQPDGSVTKAEVVSSELNDPDLERKLLAKVRQIQFGQMNVSTWNDSYRMDFFPS</sequence>
<dbReference type="InterPro" id="IPR049806">
    <property type="entry name" value="MasK-like_C"/>
</dbReference>
<feature type="region of interest" description="Disordered" evidence="1">
    <location>
        <begin position="142"/>
        <end position="161"/>
    </location>
</feature>
<gene>
    <name evidence="3" type="ORF">EV696_11759</name>
</gene>
<accession>A0A4R6UIE0</accession>
<protein>
    <submittedName>
        <fullName evidence="3">Outer membrane transport energization protein TonB</fullName>
    </submittedName>
</protein>
<feature type="region of interest" description="Disordered" evidence="1">
    <location>
        <begin position="67"/>
        <end position="119"/>
    </location>
</feature>
<evidence type="ECO:0000313" key="4">
    <source>
        <dbReference type="Proteomes" id="UP000295375"/>
    </source>
</evidence>
<dbReference type="NCBIfam" id="NF033768">
    <property type="entry name" value="myxo_SS_tail"/>
    <property type="match status" value="1"/>
</dbReference>
<keyword evidence="2" id="KW-0472">Membrane</keyword>
<evidence type="ECO:0000313" key="3">
    <source>
        <dbReference type="EMBL" id="TDQ45826.1"/>
    </source>
</evidence>
<name>A0A4R6UIE0_9GAMM</name>
<proteinExistence type="predicted"/>
<dbReference type="Proteomes" id="UP000295375">
    <property type="component" value="Unassembled WGS sequence"/>
</dbReference>
<dbReference type="RefSeq" id="WP_133592414.1">
    <property type="nucleotide sequence ID" value="NZ_CP037953.1"/>
</dbReference>
<feature type="transmembrane region" description="Helical" evidence="2">
    <location>
        <begin position="26"/>
        <end position="44"/>
    </location>
</feature>
<dbReference type="OrthoDB" id="7057177at2"/>
<evidence type="ECO:0000256" key="1">
    <source>
        <dbReference type="SAM" id="MobiDB-lite"/>
    </source>
</evidence>
<keyword evidence="2" id="KW-1133">Transmembrane helix</keyword>
<feature type="region of interest" description="Disordered" evidence="1">
    <location>
        <begin position="181"/>
        <end position="235"/>
    </location>
</feature>
<reference evidence="3 4" key="1">
    <citation type="submission" date="2019-03" db="EMBL/GenBank/DDBJ databases">
        <title>Genomic Encyclopedia of Type Strains, Phase IV (KMG-IV): sequencing the most valuable type-strain genomes for metagenomic binning, comparative biology and taxonomic classification.</title>
        <authorList>
            <person name="Goeker M."/>
        </authorList>
    </citation>
    <scope>NUCLEOTIDE SEQUENCE [LARGE SCALE GENOMIC DNA]</scope>
    <source>
        <strain evidence="3 4">DSM 103792</strain>
    </source>
</reference>
<feature type="compositionally biased region" description="Low complexity" evidence="1">
    <location>
        <begin position="181"/>
        <end position="198"/>
    </location>
</feature>
<feature type="compositionally biased region" description="Basic and acidic residues" evidence="1">
    <location>
        <begin position="79"/>
        <end position="119"/>
    </location>
</feature>
<evidence type="ECO:0000256" key="2">
    <source>
        <dbReference type="SAM" id="Phobius"/>
    </source>
</evidence>
<dbReference type="AlphaFoldDB" id="A0A4R6UIE0"/>